<organism evidence="2 3">
    <name type="scientific">Methylorubrum extorquens</name>
    <name type="common">Methylobacterium dichloromethanicum</name>
    <name type="synonym">Methylobacterium extorquens</name>
    <dbReference type="NCBI Taxonomy" id="408"/>
    <lineage>
        <taxon>Bacteria</taxon>
        <taxon>Pseudomonadati</taxon>
        <taxon>Pseudomonadota</taxon>
        <taxon>Alphaproteobacteria</taxon>
        <taxon>Hyphomicrobiales</taxon>
        <taxon>Methylobacteriaceae</taxon>
        <taxon>Methylorubrum</taxon>
    </lineage>
</organism>
<accession>A0AAX3WMB6</accession>
<feature type="domain" description="CobW/HypB/UreG nucleotide-binding" evidence="1">
    <location>
        <begin position="14"/>
        <end position="94"/>
    </location>
</feature>
<evidence type="ECO:0000313" key="2">
    <source>
        <dbReference type="EMBL" id="WHQ72705.1"/>
    </source>
</evidence>
<gene>
    <name evidence="2" type="ORF">KEC54_12060</name>
</gene>
<dbReference type="Gene3D" id="3.40.50.300">
    <property type="entry name" value="P-loop containing nucleotide triphosphate hydrolases"/>
    <property type="match status" value="1"/>
</dbReference>
<dbReference type="AlphaFoldDB" id="A0AAX3WMB6"/>
<dbReference type="Proteomes" id="UP001223720">
    <property type="component" value="Chromosome"/>
</dbReference>
<dbReference type="InterPro" id="IPR027417">
    <property type="entry name" value="P-loop_NTPase"/>
</dbReference>
<proteinExistence type="predicted"/>
<name>A0AAX3WMB6_METEX</name>
<dbReference type="Pfam" id="PF02492">
    <property type="entry name" value="cobW"/>
    <property type="match status" value="1"/>
</dbReference>
<dbReference type="InterPro" id="IPR003495">
    <property type="entry name" value="CobW/HypB/UreG_nucleotide-bd"/>
</dbReference>
<dbReference type="EMBL" id="CP073633">
    <property type="protein sequence ID" value="WHQ72705.1"/>
    <property type="molecule type" value="Genomic_DNA"/>
</dbReference>
<dbReference type="SUPFAM" id="SSF52540">
    <property type="entry name" value="P-loop containing nucleoside triphosphate hydrolases"/>
    <property type="match status" value="1"/>
</dbReference>
<protein>
    <submittedName>
        <fullName evidence="2">Cobalamin biosynthesis protein CobW</fullName>
    </submittedName>
</protein>
<evidence type="ECO:0000259" key="1">
    <source>
        <dbReference type="Pfam" id="PF02492"/>
    </source>
</evidence>
<sequence>MRDLLSKRARGLVPAFERLVSESTGLADPFPILSTLRADPVLSHHLAPGTIVAIVDAVNVADQITRWPEMTKQISVADRIVVTKGNRVTPARSLPAFAEASL</sequence>
<evidence type="ECO:0000313" key="3">
    <source>
        <dbReference type="Proteomes" id="UP001223720"/>
    </source>
</evidence>
<reference evidence="2" key="1">
    <citation type="journal article" date="2022" name="Biotechnol. Bioprocess Eng.">
        <title>Pan-genome Analysis Reveals Comparative Genomic Features of Central Metabolic Pathways in Methylorubrum extorquens.</title>
        <authorList>
            <person name="Lee G.M."/>
            <person name="Scott-Nevros Z.K."/>
            <person name="Lee S.-M."/>
            <person name="Kim D."/>
        </authorList>
    </citation>
    <scope>NUCLEOTIDE SEQUENCE</scope>
    <source>
        <strain evidence="2">ATCC 55366</strain>
    </source>
</reference>